<dbReference type="OrthoDB" id="5519470at2"/>
<keyword evidence="1" id="KW-0472">Membrane</keyword>
<dbReference type="Proteomes" id="UP000199677">
    <property type="component" value="Unassembled WGS sequence"/>
</dbReference>
<feature type="domain" description="YrhK" evidence="2">
    <location>
        <begin position="25"/>
        <end position="80"/>
    </location>
</feature>
<gene>
    <name evidence="3" type="ORF">SAMN04487951_12037</name>
</gene>
<reference evidence="4" key="1">
    <citation type="submission" date="2016-10" db="EMBL/GenBank/DDBJ databases">
        <authorList>
            <person name="Varghese N."/>
            <person name="Submissions S."/>
        </authorList>
    </citation>
    <scope>NUCLEOTIDE SEQUENCE [LARGE SCALE GENOMIC DNA]</scope>
    <source>
        <strain evidence="4">CGMCC 1.6494</strain>
    </source>
</reference>
<dbReference type="RefSeq" id="WP_089707975.1">
    <property type="nucleotide sequence ID" value="NZ_FNII01000020.1"/>
</dbReference>
<dbReference type="Pfam" id="PF14145">
    <property type="entry name" value="YrhK"/>
    <property type="match status" value="1"/>
</dbReference>
<evidence type="ECO:0000256" key="1">
    <source>
        <dbReference type="SAM" id="Phobius"/>
    </source>
</evidence>
<dbReference type="InterPro" id="IPR025424">
    <property type="entry name" value="YrhK_domain"/>
</dbReference>
<dbReference type="AlphaFoldDB" id="A0A1H0IJF7"/>
<feature type="transmembrane region" description="Helical" evidence="1">
    <location>
        <begin position="29"/>
        <end position="52"/>
    </location>
</feature>
<name>A0A1H0IJF7_9GAMM</name>
<evidence type="ECO:0000313" key="3">
    <source>
        <dbReference type="EMBL" id="SDO31476.1"/>
    </source>
</evidence>
<organism evidence="3 4">
    <name type="scientific">Vreelandella arcis</name>
    <dbReference type="NCBI Taxonomy" id="416873"/>
    <lineage>
        <taxon>Bacteria</taxon>
        <taxon>Pseudomonadati</taxon>
        <taxon>Pseudomonadota</taxon>
        <taxon>Gammaproteobacteria</taxon>
        <taxon>Oceanospirillales</taxon>
        <taxon>Halomonadaceae</taxon>
        <taxon>Vreelandella</taxon>
    </lineage>
</organism>
<evidence type="ECO:0000313" key="4">
    <source>
        <dbReference type="Proteomes" id="UP000199677"/>
    </source>
</evidence>
<dbReference type="EMBL" id="FNII01000020">
    <property type="protein sequence ID" value="SDO31476.1"/>
    <property type="molecule type" value="Genomic_DNA"/>
</dbReference>
<sequence>MQREQNPQTHDWIFTLGRRELVVHQRYEVLSMLNDFLLGVWFTIGSVCFFYEGEIQTAGVWLFVIGSIQLLIRPAIRLHRYIYFQRLPDTNHDA</sequence>
<feature type="transmembrane region" description="Helical" evidence="1">
    <location>
        <begin position="58"/>
        <end position="76"/>
    </location>
</feature>
<evidence type="ECO:0000259" key="2">
    <source>
        <dbReference type="Pfam" id="PF14145"/>
    </source>
</evidence>
<proteinExistence type="predicted"/>
<keyword evidence="1" id="KW-1133">Transmembrane helix</keyword>
<keyword evidence="1" id="KW-0812">Transmembrane</keyword>
<keyword evidence="4" id="KW-1185">Reference proteome</keyword>
<accession>A0A1H0IJF7</accession>
<protein>
    <submittedName>
        <fullName evidence="3">YrhK-like protein</fullName>
    </submittedName>
</protein>